<evidence type="ECO:0000313" key="1">
    <source>
        <dbReference type="EMBL" id="KAJ1943290.1"/>
    </source>
</evidence>
<sequence length="444" mass="48909">MRDPRGEYIGYAEVERLAVLCKIALRSGRFCNPGAAQKWLDLSTADLIRYASLGVVCGDDHDVIEGNAVGALRISFGAMTSQEDIDLFVGFLVRHFKDYASTVNAAAPADISVDSDAETKVSETASDDGSVAKAAVSVEIDQLIVYPIKSCHGFTVPTGMSWDVTPHGLRFDRSFVVMRENSTIPMQQKRYPRMALIRPQIDAQNSVLVLHAEGSSPLKIRLDPSVLDLEQVQSRVCGDRMDVFRINSPEISCWLSSVLSVPCFLACEPALLVSGLTNGSDMLRNLERRDSACFARTRRGDLSFVNESQILLVTRESAQQVEDWVHEDSEPSAPRTRFGPTQYRPNIIVRSVGSKKSAQIAPFDELKWSHVSIANKQFQVSGPCRRCQMIGVNQESAQVLKEPYATLARKMRIDGKVVFGIYLDSLANDSTVTAIASGYVVHIS</sequence>
<gene>
    <name evidence="1" type="ORF">FBU59_002953</name>
</gene>
<evidence type="ECO:0000313" key="2">
    <source>
        <dbReference type="Proteomes" id="UP001150603"/>
    </source>
</evidence>
<organism evidence="1 2">
    <name type="scientific">Linderina macrospora</name>
    <dbReference type="NCBI Taxonomy" id="4868"/>
    <lineage>
        <taxon>Eukaryota</taxon>
        <taxon>Fungi</taxon>
        <taxon>Fungi incertae sedis</taxon>
        <taxon>Zoopagomycota</taxon>
        <taxon>Kickxellomycotina</taxon>
        <taxon>Kickxellomycetes</taxon>
        <taxon>Kickxellales</taxon>
        <taxon>Kickxellaceae</taxon>
        <taxon>Linderina</taxon>
    </lineage>
</organism>
<protein>
    <submittedName>
        <fullName evidence="1">Uncharacterized protein</fullName>
    </submittedName>
</protein>
<name>A0ACC1JA09_9FUNG</name>
<proteinExistence type="predicted"/>
<reference evidence="1" key="1">
    <citation type="submission" date="2022-07" db="EMBL/GenBank/DDBJ databases">
        <title>Phylogenomic reconstructions and comparative analyses of Kickxellomycotina fungi.</title>
        <authorList>
            <person name="Reynolds N.K."/>
            <person name="Stajich J.E."/>
            <person name="Barry K."/>
            <person name="Grigoriev I.V."/>
            <person name="Crous P."/>
            <person name="Smith M.E."/>
        </authorList>
    </citation>
    <scope>NUCLEOTIDE SEQUENCE</scope>
    <source>
        <strain evidence="1">NRRL 5244</strain>
    </source>
</reference>
<dbReference type="Proteomes" id="UP001150603">
    <property type="component" value="Unassembled WGS sequence"/>
</dbReference>
<keyword evidence="2" id="KW-1185">Reference proteome</keyword>
<comment type="caution">
    <text evidence="1">The sequence shown here is derived from an EMBL/GenBank/DDBJ whole genome shotgun (WGS) entry which is preliminary data.</text>
</comment>
<accession>A0ACC1JA09</accession>
<dbReference type="EMBL" id="JANBPW010001743">
    <property type="protein sequence ID" value="KAJ1943290.1"/>
    <property type="molecule type" value="Genomic_DNA"/>
</dbReference>